<gene>
    <name evidence="1" type="ORF">SAMN05421748_13537</name>
</gene>
<evidence type="ECO:0000313" key="1">
    <source>
        <dbReference type="EMBL" id="SNY69389.1"/>
    </source>
</evidence>
<protein>
    <recommendedName>
        <fullName evidence="3">PPE family protein</fullName>
    </recommendedName>
</protein>
<dbReference type="RefSeq" id="WP_097328203.1">
    <property type="nucleotide sequence ID" value="NZ_OBDY01000035.1"/>
</dbReference>
<dbReference type="Proteomes" id="UP000219612">
    <property type="component" value="Unassembled WGS sequence"/>
</dbReference>
<evidence type="ECO:0000313" key="2">
    <source>
        <dbReference type="Proteomes" id="UP000219612"/>
    </source>
</evidence>
<name>A0A285K9V3_9ACTN</name>
<dbReference type="OrthoDB" id="5069709at2"/>
<sequence length="461" mass="49824">MSTNPLVAPSHDSTTWYTGLGLVEDAAGIANGIRDNSWVDGTLGGVGASLDMLSMAVDPLGTLVSWGVSWLMEHVKPLKEALDWLAGNADEVAAHATTWSNVSAFTDQARQQYADRLGMEVSGWFGSSGDAYREHAQSHIQVLDGLATAARGISYAVEGAGLLVALVRGIVRDLIAEFIGTLAARLPQWLAEEGLTLGLATPVVIGQVSALVAKWVNKIQHFVRGLLNSLRRLHPMLDDLAEIFTKLSGRSDALARTDPAAPSGGSEFRSGFPRGSDFIDGGEGYSERAAEAYRRIRESPDDVPRAAANTGLDPAVLERMRQNLFVQQHDISLGPNEVERGYFTPDDGIADLWDGAANGTLDANGLSRFRNLAAHEYVENKLMEAGLPYRPSHPDAFDADGMRILSREHPGAHDLAPNEWRPDAPFQHWARFGIDGSGLRMADDLSNLDEVVEAALRGLER</sequence>
<keyword evidence="2" id="KW-1185">Reference proteome</keyword>
<dbReference type="AlphaFoldDB" id="A0A285K9V3"/>
<organism evidence="1 2">
    <name type="scientific">Paractinoplanes atraurantiacus</name>
    <dbReference type="NCBI Taxonomy" id="1036182"/>
    <lineage>
        <taxon>Bacteria</taxon>
        <taxon>Bacillati</taxon>
        <taxon>Actinomycetota</taxon>
        <taxon>Actinomycetes</taxon>
        <taxon>Micromonosporales</taxon>
        <taxon>Micromonosporaceae</taxon>
        <taxon>Paractinoplanes</taxon>
    </lineage>
</organism>
<evidence type="ECO:0008006" key="3">
    <source>
        <dbReference type="Google" id="ProtNLM"/>
    </source>
</evidence>
<proteinExistence type="predicted"/>
<reference evidence="1 2" key="1">
    <citation type="submission" date="2017-09" db="EMBL/GenBank/DDBJ databases">
        <authorList>
            <person name="Ehlers B."/>
            <person name="Leendertz F.H."/>
        </authorList>
    </citation>
    <scope>NUCLEOTIDE SEQUENCE [LARGE SCALE GENOMIC DNA]</scope>
    <source>
        <strain evidence="1 2">CGMCC 4.6857</strain>
    </source>
</reference>
<dbReference type="EMBL" id="OBDY01000035">
    <property type="protein sequence ID" value="SNY69389.1"/>
    <property type="molecule type" value="Genomic_DNA"/>
</dbReference>
<accession>A0A285K9V3</accession>